<comment type="caution">
    <text evidence="1">The sequence shown here is derived from an EMBL/GenBank/DDBJ whole genome shotgun (WGS) entry which is preliminary data.</text>
</comment>
<protein>
    <submittedName>
        <fullName evidence="1">DUF4442 domain-containing protein</fullName>
    </submittedName>
</protein>
<dbReference type="InterPro" id="IPR027961">
    <property type="entry name" value="DUF4442"/>
</dbReference>
<keyword evidence="2" id="KW-1185">Reference proteome</keyword>
<proteinExistence type="predicted"/>
<accession>A0A7C9UYC0</accession>
<dbReference type="SUPFAM" id="SSF54637">
    <property type="entry name" value="Thioesterase/thiol ester dehydrase-isomerase"/>
    <property type="match status" value="1"/>
</dbReference>
<dbReference type="AlphaFoldDB" id="A0A7C9UYC0"/>
<name>A0A7C9UYC0_9PROT</name>
<dbReference type="RefSeq" id="WP_163676359.1">
    <property type="nucleotide sequence ID" value="NZ_JAAIYP010000032.1"/>
</dbReference>
<dbReference type="Pfam" id="PF14539">
    <property type="entry name" value="DUF4442"/>
    <property type="match status" value="1"/>
</dbReference>
<dbReference type="InterPro" id="IPR029069">
    <property type="entry name" value="HotDog_dom_sf"/>
</dbReference>
<evidence type="ECO:0000313" key="1">
    <source>
        <dbReference type="EMBL" id="NFV79633.1"/>
    </source>
</evidence>
<reference evidence="1 2" key="1">
    <citation type="submission" date="2020-02" db="EMBL/GenBank/DDBJ databases">
        <authorList>
            <person name="Dziuba M."/>
            <person name="Kuznetsov B."/>
            <person name="Mardanov A."/>
            <person name="Ravin N."/>
            <person name="Grouzdev D."/>
        </authorList>
    </citation>
    <scope>NUCLEOTIDE SEQUENCE [LARGE SCALE GENOMIC DNA]</scope>
    <source>
        <strain evidence="1 2">SpK</strain>
    </source>
</reference>
<dbReference type="Proteomes" id="UP000480684">
    <property type="component" value="Unassembled WGS sequence"/>
</dbReference>
<dbReference type="EMBL" id="JAAIYP010000032">
    <property type="protein sequence ID" value="NFV79633.1"/>
    <property type="molecule type" value="Genomic_DNA"/>
</dbReference>
<gene>
    <name evidence="1" type="ORF">G4223_05870</name>
</gene>
<sequence length="161" mass="18071">MTLSPRLLRVIFNLWPPFFGTGIHVRRISGDWREIDVEARLRWYNRNIVGSHFGGNLFAMTDPFYMTMLMGVLGSGYVVWDKAANIDFVRPGRGTVTARFRLDESQIAALRAATENGDKALPEYVVEITDAAGEVVARVHKTLYVRRKSSGARERSAPLAA</sequence>
<evidence type="ECO:0000313" key="2">
    <source>
        <dbReference type="Proteomes" id="UP000480684"/>
    </source>
</evidence>
<organism evidence="1 2">
    <name type="scientific">Magnetospirillum aberrantis SpK</name>
    <dbReference type="NCBI Taxonomy" id="908842"/>
    <lineage>
        <taxon>Bacteria</taxon>
        <taxon>Pseudomonadati</taxon>
        <taxon>Pseudomonadota</taxon>
        <taxon>Alphaproteobacteria</taxon>
        <taxon>Rhodospirillales</taxon>
        <taxon>Rhodospirillaceae</taxon>
        <taxon>Magnetospirillum</taxon>
    </lineage>
</organism>
<dbReference type="Gene3D" id="3.10.129.10">
    <property type="entry name" value="Hotdog Thioesterase"/>
    <property type="match status" value="1"/>
</dbReference>